<reference evidence="5 6" key="1">
    <citation type="submission" date="2020-08" db="EMBL/GenBank/DDBJ databases">
        <title>Genomic Encyclopedia of Type Strains, Phase IV (KMG-IV): sequencing the most valuable type-strain genomes for metagenomic binning, comparative biology and taxonomic classification.</title>
        <authorList>
            <person name="Goeker M."/>
        </authorList>
    </citation>
    <scope>NUCLEOTIDE SEQUENCE [LARGE SCALE GENOMIC DNA]</scope>
    <source>
        <strain evidence="5 6">DSM 28570</strain>
    </source>
</reference>
<dbReference type="PANTHER" id="PTHR44591:SF14">
    <property type="entry name" value="PROTEIN PILG"/>
    <property type="match status" value="1"/>
</dbReference>
<sequence>MSVITLVGAAFSNKSEVIKEVSATSGYRTVDVNEITALAGKSSGMSEAKIMAAFSAKTSVFNRFTHEKERSIAHLRLALAHILKDDQLLITGPVSFLIPEKITHILRVCLVAEIKYRLTEAMQRQGLSEKAALQHIRQQDEDLAALLKMLDRGEDPWASTLYDIVVPMDKTSVVDAAALIIDKAKSDVVARTPHSLHILDDFLLAAQVEVKLAQEGHNVGVDAHKGQITLTINKNVLMLSRLEEELKSIVEKVPGVTGAATRIGENFYQPDIYRRYDFEVPSKVLLVDDERDFVQTLSERLIMRDMGSAVAYDGESALTMIQDEEPEVMILDLKMPGIDGIEVLRQVKATNPDIEVIVLTGHGTDKDKDICMELGAFAFLQKPVDIQLLSQTLIKANEKVHSKKTRG</sequence>
<dbReference type="InterPro" id="IPR027417">
    <property type="entry name" value="P-loop_NTPase"/>
</dbReference>
<dbReference type="Gene3D" id="3.40.50.300">
    <property type="entry name" value="P-loop containing nucleotide triphosphate hydrolases"/>
    <property type="match status" value="1"/>
</dbReference>
<dbReference type="Gene3D" id="3.40.50.2300">
    <property type="match status" value="1"/>
</dbReference>
<evidence type="ECO:0000256" key="2">
    <source>
        <dbReference type="ARBA" id="ARBA00023012"/>
    </source>
</evidence>
<dbReference type="EMBL" id="JACHEO010000016">
    <property type="protein sequence ID" value="MBB5348855.1"/>
    <property type="molecule type" value="Genomic_DNA"/>
</dbReference>
<name>A0A840UT57_9BACT</name>
<protein>
    <submittedName>
        <fullName evidence="5">CheY-like chemotaxis protein/cytidylate kinase</fullName>
    </submittedName>
</protein>
<dbReference type="Pfam" id="PF00072">
    <property type="entry name" value="Response_reg"/>
    <property type="match status" value="1"/>
</dbReference>
<dbReference type="InterPro" id="IPR001789">
    <property type="entry name" value="Sig_transdc_resp-reg_receiver"/>
</dbReference>
<dbReference type="RefSeq" id="WP_183351677.1">
    <property type="nucleotide sequence ID" value="NZ_JACHEO010000016.1"/>
</dbReference>
<comment type="caution">
    <text evidence="5">The sequence shown here is derived from an EMBL/GenBank/DDBJ whole genome shotgun (WGS) entry which is preliminary data.</text>
</comment>
<keyword evidence="2" id="KW-0902">Two-component regulatory system</keyword>
<keyword evidence="5" id="KW-0808">Transferase</keyword>
<organism evidence="5 6">
    <name type="scientific">Desulfoprunum benzoelyticum</name>
    <dbReference type="NCBI Taxonomy" id="1506996"/>
    <lineage>
        <taxon>Bacteria</taxon>
        <taxon>Pseudomonadati</taxon>
        <taxon>Thermodesulfobacteriota</taxon>
        <taxon>Desulfobulbia</taxon>
        <taxon>Desulfobulbales</taxon>
        <taxon>Desulfobulbaceae</taxon>
        <taxon>Desulfoprunum</taxon>
    </lineage>
</organism>
<dbReference type="InterPro" id="IPR050595">
    <property type="entry name" value="Bact_response_regulator"/>
</dbReference>
<dbReference type="Proteomes" id="UP000539642">
    <property type="component" value="Unassembled WGS sequence"/>
</dbReference>
<dbReference type="SMART" id="SM00448">
    <property type="entry name" value="REC"/>
    <property type="match status" value="1"/>
</dbReference>
<feature type="modified residue" description="4-aspartylphosphate" evidence="3">
    <location>
        <position position="332"/>
    </location>
</feature>
<evidence type="ECO:0000256" key="1">
    <source>
        <dbReference type="ARBA" id="ARBA00022553"/>
    </source>
</evidence>
<keyword evidence="6" id="KW-1185">Reference proteome</keyword>
<evidence type="ECO:0000259" key="4">
    <source>
        <dbReference type="PROSITE" id="PS50110"/>
    </source>
</evidence>
<dbReference type="SUPFAM" id="SSF52172">
    <property type="entry name" value="CheY-like"/>
    <property type="match status" value="1"/>
</dbReference>
<dbReference type="PANTHER" id="PTHR44591">
    <property type="entry name" value="STRESS RESPONSE REGULATOR PROTEIN 1"/>
    <property type="match status" value="1"/>
</dbReference>
<keyword evidence="5" id="KW-0418">Kinase</keyword>
<dbReference type="GO" id="GO:0000160">
    <property type="term" value="P:phosphorelay signal transduction system"/>
    <property type="evidence" value="ECO:0007669"/>
    <property type="project" value="UniProtKB-KW"/>
</dbReference>
<dbReference type="PROSITE" id="PS50110">
    <property type="entry name" value="RESPONSE_REGULATORY"/>
    <property type="match status" value="1"/>
</dbReference>
<dbReference type="AlphaFoldDB" id="A0A840UT57"/>
<evidence type="ECO:0000313" key="5">
    <source>
        <dbReference type="EMBL" id="MBB5348855.1"/>
    </source>
</evidence>
<feature type="domain" description="Response regulatory" evidence="4">
    <location>
        <begin position="283"/>
        <end position="397"/>
    </location>
</feature>
<evidence type="ECO:0000313" key="6">
    <source>
        <dbReference type="Proteomes" id="UP000539642"/>
    </source>
</evidence>
<gene>
    <name evidence="5" type="ORF">HNQ81_002596</name>
</gene>
<dbReference type="Pfam" id="PF13189">
    <property type="entry name" value="Cytidylate_kin2"/>
    <property type="match status" value="1"/>
</dbReference>
<proteinExistence type="predicted"/>
<dbReference type="GO" id="GO:0016301">
    <property type="term" value="F:kinase activity"/>
    <property type="evidence" value="ECO:0007669"/>
    <property type="project" value="UniProtKB-KW"/>
</dbReference>
<keyword evidence="1 3" id="KW-0597">Phosphoprotein</keyword>
<accession>A0A840UT57</accession>
<dbReference type="InterPro" id="IPR011006">
    <property type="entry name" value="CheY-like_superfamily"/>
</dbReference>
<evidence type="ECO:0000256" key="3">
    <source>
        <dbReference type="PROSITE-ProRule" id="PRU00169"/>
    </source>
</evidence>